<dbReference type="AlphaFoldDB" id="A0A819KSA6"/>
<evidence type="ECO:0000256" key="2">
    <source>
        <dbReference type="SAM" id="MobiDB-lite"/>
    </source>
</evidence>
<name>A0A819KSA6_9BILA</name>
<feature type="region of interest" description="Disordered" evidence="2">
    <location>
        <begin position="457"/>
        <end position="504"/>
    </location>
</feature>
<dbReference type="EMBL" id="CAJOBE010004847">
    <property type="protein sequence ID" value="CAF3949858.1"/>
    <property type="molecule type" value="Genomic_DNA"/>
</dbReference>
<proteinExistence type="predicted"/>
<feature type="coiled-coil region" evidence="1">
    <location>
        <begin position="369"/>
        <end position="433"/>
    </location>
</feature>
<sequence>MENRLLSLFHSVVVAQSGKVQTAMARKDFTTTELDQTVSSSALLAFSEVIMRAVKGKLPEISSRVNEKLQKNQEWYNLATMENIVEVDRLASDTARIMTFYYKEQIQSINSTCKIKGITPYNNQLEWIKDVFIDVRSERVEEIPVVIVADYVTAWIIDALKVDRKEIKPDQPLPQQLWYLVAKKNPIEQGTSNKVSDVVRFEAGQQKIPLTKKKKNVKKKESPVYVQLRYLIGCASIVGINGEVYQYPVSKRSTEEDFEDLDVFGYVYVSPFSSDDEILKSIVSERQMKLAIRNNRNEILTKLDDMKQFASVYTSQETERASQSYITKEIANQVAQVLLKQKTFVDGSHVKTELDKAQQVICFTVDALKEDIQKKIEFYQTSIDAAQEQIQQESARNRKTIKKDNEERYSQAINKLSQQVIEMQTNLEKIINHRMDDIQAEMRGKSTEILSIAKTAKDQSDQTSIQATKAAEASKKSAKASEENMKYSQQLAKSTEQYRQELRL</sequence>
<reference evidence="3" key="1">
    <citation type="submission" date="2021-02" db="EMBL/GenBank/DDBJ databases">
        <authorList>
            <person name="Nowell W R."/>
        </authorList>
    </citation>
    <scope>NUCLEOTIDE SEQUENCE</scope>
</reference>
<keyword evidence="1" id="KW-0175">Coiled coil</keyword>
<organism evidence="3 4">
    <name type="scientific">Rotaria sordida</name>
    <dbReference type="NCBI Taxonomy" id="392033"/>
    <lineage>
        <taxon>Eukaryota</taxon>
        <taxon>Metazoa</taxon>
        <taxon>Spiralia</taxon>
        <taxon>Gnathifera</taxon>
        <taxon>Rotifera</taxon>
        <taxon>Eurotatoria</taxon>
        <taxon>Bdelloidea</taxon>
        <taxon>Philodinida</taxon>
        <taxon>Philodinidae</taxon>
        <taxon>Rotaria</taxon>
    </lineage>
</organism>
<gene>
    <name evidence="3" type="ORF">FNK824_LOCUS23158</name>
</gene>
<feature type="compositionally biased region" description="Polar residues" evidence="2">
    <location>
        <begin position="486"/>
        <end position="495"/>
    </location>
</feature>
<protein>
    <submittedName>
        <fullName evidence="3">Uncharacterized protein</fullName>
    </submittedName>
</protein>
<evidence type="ECO:0000313" key="4">
    <source>
        <dbReference type="Proteomes" id="UP000663874"/>
    </source>
</evidence>
<accession>A0A819KSA6</accession>
<feature type="non-terminal residue" evidence="3">
    <location>
        <position position="1"/>
    </location>
</feature>
<dbReference type="Proteomes" id="UP000663874">
    <property type="component" value="Unassembled WGS sequence"/>
</dbReference>
<evidence type="ECO:0000313" key="3">
    <source>
        <dbReference type="EMBL" id="CAF3949858.1"/>
    </source>
</evidence>
<evidence type="ECO:0000256" key="1">
    <source>
        <dbReference type="SAM" id="Coils"/>
    </source>
</evidence>
<comment type="caution">
    <text evidence="3">The sequence shown here is derived from an EMBL/GenBank/DDBJ whole genome shotgun (WGS) entry which is preliminary data.</text>
</comment>
<feature type="compositionally biased region" description="Basic and acidic residues" evidence="2">
    <location>
        <begin position="472"/>
        <end position="485"/>
    </location>
</feature>